<keyword evidence="6" id="KW-0175">Coiled coil</keyword>
<dbReference type="RefSeq" id="XP_024885555.1">
    <property type="nucleotide sequence ID" value="XM_025029787.1"/>
</dbReference>
<feature type="region of interest" description="Disordered" evidence="7">
    <location>
        <begin position="616"/>
        <end position="691"/>
    </location>
</feature>
<dbReference type="Gene3D" id="2.60.40.150">
    <property type="entry name" value="C2 domain"/>
    <property type="match status" value="1"/>
</dbReference>
<accession>A0A6J1QY41</accession>
<feature type="coiled-coil region" evidence="6">
    <location>
        <begin position="1653"/>
        <end position="2202"/>
    </location>
</feature>
<feature type="region of interest" description="Disordered" evidence="7">
    <location>
        <begin position="887"/>
        <end position="910"/>
    </location>
</feature>
<dbReference type="Pfam" id="PF25346">
    <property type="entry name" value="PH_MRCK"/>
    <property type="match status" value="1"/>
</dbReference>
<dbReference type="Pfam" id="PF00130">
    <property type="entry name" value="C1_1"/>
    <property type="match status" value="1"/>
</dbReference>
<keyword evidence="12" id="KW-1185">Reference proteome</keyword>
<feature type="coiled-coil region" evidence="6">
    <location>
        <begin position="299"/>
        <end position="326"/>
    </location>
</feature>
<feature type="compositionally biased region" description="Acidic residues" evidence="7">
    <location>
        <begin position="972"/>
        <end position="982"/>
    </location>
</feature>
<evidence type="ECO:0000313" key="13">
    <source>
        <dbReference type="RefSeq" id="XP_024885555.1"/>
    </source>
</evidence>
<evidence type="ECO:0000256" key="2">
    <source>
        <dbReference type="ARBA" id="ARBA00022723"/>
    </source>
</evidence>
<dbReference type="Pfam" id="PF00168">
    <property type="entry name" value="C2"/>
    <property type="match status" value="1"/>
</dbReference>
<dbReference type="SUPFAM" id="SSF57889">
    <property type="entry name" value="Cysteine-rich domain"/>
    <property type="match status" value="1"/>
</dbReference>
<dbReference type="GO" id="GO:0004674">
    <property type="term" value="F:protein serine/threonine kinase activity"/>
    <property type="evidence" value="ECO:0007669"/>
    <property type="project" value="UniProtKB-EC"/>
</dbReference>
<evidence type="ECO:0000256" key="1">
    <source>
        <dbReference type="ARBA" id="ARBA00022553"/>
    </source>
</evidence>
<feature type="compositionally biased region" description="Low complexity" evidence="7">
    <location>
        <begin position="898"/>
        <end position="908"/>
    </location>
</feature>
<feature type="coiled-coil region" evidence="6">
    <location>
        <begin position="1589"/>
        <end position="1616"/>
    </location>
</feature>
<proteinExistence type="predicted"/>
<dbReference type="Gene3D" id="2.30.29.30">
    <property type="entry name" value="Pleckstrin-homology domain (PH domain)/Phosphotyrosine-binding domain (PTB)"/>
    <property type="match status" value="1"/>
</dbReference>
<name>A0A6J1QY41_9HYME</name>
<evidence type="ECO:0000259" key="11">
    <source>
        <dbReference type="PROSITE" id="PS50219"/>
    </source>
</evidence>
<keyword evidence="1" id="KW-0597">Phosphoprotein</keyword>
<feature type="compositionally biased region" description="Pro residues" evidence="7">
    <location>
        <begin position="649"/>
        <end position="668"/>
    </location>
</feature>
<feature type="compositionally biased region" description="Polar residues" evidence="7">
    <location>
        <begin position="1249"/>
        <end position="1265"/>
    </location>
</feature>
<dbReference type="InterPro" id="IPR002219">
    <property type="entry name" value="PKC_DAG/PE"/>
</dbReference>
<feature type="region of interest" description="Disordered" evidence="7">
    <location>
        <begin position="2339"/>
        <end position="2360"/>
    </location>
</feature>
<evidence type="ECO:0000256" key="5">
    <source>
        <dbReference type="ARBA" id="ARBA00048679"/>
    </source>
</evidence>
<evidence type="ECO:0000256" key="4">
    <source>
        <dbReference type="ARBA" id="ARBA00047899"/>
    </source>
</evidence>
<dbReference type="GeneID" id="112463378"/>
<feature type="coiled-coil region" evidence="6">
    <location>
        <begin position="1104"/>
        <end position="1145"/>
    </location>
</feature>
<dbReference type="Pfam" id="PF25802">
    <property type="entry name" value="WWC1"/>
    <property type="match status" value="1"/>
</dbReference>
<feature type="compositionally biased region" description="Acidic residues" evidence="7">
    <location>
        <begin position="936"/>
        <end position="956"/>
    </location>
</feature>
<dbReference type="SMART" id="SM00233">
    <property type="entry name" value="PH"/>
    <property type="match status" value="1"/>
</dbReference>
<evidence type="ECO:0000313" key="12">
    <source>
        <dbReference type="Proteomes" id="UP000504618"/>
    </source>
</evidence>
<dbReference type="CTD" id="41783"/>
<feature type="region of interest" description="Disordered" evidence="7">
    <location>
        <begin position="1239"/>
        <end position="1338"/>
    </location>
</feature>
<dbReference type="GO" id="GO:0046872">
    <property type="term" value="F:metal ion binding"/>
    <property type="evidence" value="ECO:0007669"/>
    <property type="project" value="UniProtKB-KW"/>
</dbReference>
<dbReference type="PANTHER" id="PTHR22988">
    <property type="entry name" value="MYOTONIC DYSTROPHY S/T KINASE-RELATED"/>
    <property type="match status" value="1"/>
</dbReference>
<evidence type="ECO:0000256" key="7">
    <source>
        <dbReference type="SAM" id="MobiDB-lite"/>
    </source>
</evidence>
<gene>
    <name evidence="13" type="primary">LOC112463378</name>
</gene>
<evidence type="ECO:0000259" key="9">
    <source>
        <dbReference type="PROSITE" id="PS50004"/>
    </source>
</evidence>
<comment type="catalytic activity">
    <reaction evidence="5">
        <text>L-seryl-[protein] + ATP = O-phospho-L-seryl-[protein] + ADP + H(+)</text>
        <dbReference type="Rhea" id="RHEA:17989"/>
        <dbReference type="Rhea" id="RHEA-COMP:9863"/>
        <dbReference type="Rhea" id="RHEA-COMP:11604"/>
        <dbReference type="ChEBI" id="CHEBI:15378"/>
        <dbReference type="ChEBI" id="CHEBI:29999"/>
        <dbReference type="ChEBI" id="CHEBI:30616"/>
        <dbReference type="ChEBI" id="CHEBI:83421"/>
        <dbReference type="ChEBI" id="CHEBI:456216"/>
        <dbReference type="EC" id="2.7.11.1"/>
    </reaction>
</comment>
<feature type="region of interest" description="Disordered" evidence="7">
    <location>
        <begin position="972"/>
        <end position="992"/>
    </location>
</feature>
<sequence length="2984" mass="337200">MDRQYTLCILPAHQYRNYVDNYHHHQQQQAQKQQHRSLQPPTYLQYQQQRLIQQRQQQQQQEQIYENVVSQYRMRMCYHNDYENDEQIQRFYWEQCYQRDDTDTTAYYYCEYAKKEIYDIKHQRLCLAQDEYNHLNNALTTLGASRTSLCSSSSSLSTKYDPDLLKSDVALARSRVSRLKRELEQIRAEMNCTQRGVDTLASVEQKLSNHHGGCYNIMEAQAIMTELRNIQKSLSSGEKEKAELMQSLAQLKDELTRLQLCEGSPEASTLSLPQEKLSTASQTDLSGELVPIGTRLAEMARMRLQYDEARKQIQHIQQQLADLEEKVTPGQTESDKDKLLLFQEKEQLLRELRSITPRTRTQQDMKKIQLEIRRLEQDLNTAFELSNKTITDRVRLHEEKQLLLQQLRNALRSMAMLEGQLKTLSASTLSVSSSSSLGSLSTTSSKGSLSSGLSFTDIYGGPQCLGSVSSQQERPVDMVDLHRRVERLLRGSEQSNLVGTPSPGRSQPSLSPRSSLSSVSPPVSPLYENAPMGPPPAYDQVEQQRRQYQRATPAAMVTTTAMATGISGAVASHLDGNHLEDRLSEFRLSQQQGVASQQEQSCSVNSQDRLKLVVGPHPPVELQSSNMSQGSGLGRPGASGAQLQLQQPPSLPQEPPPLSPISETPPPTGIRSRASSSGTNTRSVSAAVSDESVAGDSGVFEACNRKRLSGPISDVDPLASGEMSLETAQVQIKLRYSVSDGLLHVGIERARNLAALFIPENAQVYIKAALLPMQPPVNHTCCTKSVVDLRKPTFGETFPIAVPLNKLYTKTLQVTLWCTEAEKCLGSAQVSLADFSPESPSVKWYNILSFRFMQPSDNPGTSTTGVSTSVRLAKHDKQESDISVYRSVQNTKEESSDESTIISSQTSTLTRNQGCDELQTAVTLRLEELNCLHSPEEEDEDDGSESGSEDSDEEGIIVEFTMEDREVLEDVLEHEEDEELNEEETRQTQDKETNTECVFIPEQGKQRKLSAAGVAPGAIHDDKNSIVIKRSQTFSPSAAVSRNHYICRLNRSDSDSSMPLYRRGGPFQRNSVERRSLRWRRPSSALSYKTTKKSSHLPPTARTSLDLELDLQAQHARLNNLQDELSRLRELKQRLEQAREKGDTDLATWLLEDQKFQNLIAQAESGRNGKSLEDKKVEKMLKKTSKEIYKLRKTKAGKGKPDIISFKEKMAFFTRINLNVPVLPPEELVTEGTCPASSHTHRKYASEPVVTSTHGLVNSSTTRPNNVPGGSALPATKSGGVADRNAANVVPNEEEVALSNADVNAKGRPATETGARSSENGEREDLPKSAEKNGNGEPKRYEYVVDRVLGVEVKIMELGSNERSRHERCKKALEVRENPHGKSKYFCDPDERMQKLDASIKQRDKLAQELVAVRSDLAGISKLRRSLEAAESETQTGSGGSPYFEYKFPKHHLQSDKFSKEKMELEAKLDEKRKEAQEKQKRILELQDKVREFSQMESQVEQKTRRLETSNKERDILEKELIATRSELAGVKRTLELERQERRDLETRALGLIRDAKRKWENAEKDKIAQLNKHIEAQTTKITELCTSNNEMSSRLQRTECELQTANAELDKLRIFQTQYKESLAKTRELNRQSVQGVEIKLEEMATRAHTQLADLRAKLDFEAAKNTDLETRLRNEQDSNHCRESRLNVALELAQNELRDCQEQLRTIQATLPARDAEIETLRKQLQERARQIDDLKTSEQLLTTMQEQLERMNLENEQLKQQLQVTKSDLNETMINLEQSEALAVNLEQAAQDKAVLQKRLQDSLQKEEDQLRKVCNLEELLKRLEHSVTKLEAENATLKQLDEVPSASRAAIIEAADTKVFHGQEEVEKLKQQLQTLREDLKDEKQTARQAQLALYKKEKELSDANLYKRIAEREAKRAEDKIKMLQEDKQKLQEKLSGKVREEEENSKKLLKELNIAKTSLNDITKEASRNKMQADSAQRALTQANHQIEELQSSSASLRRELDTARKQMRSNQERVDNLNAENRRLTQTIARHNEEKTELESKLAKLEQDIKGYELNIELLKETCTVLEEQLTDYERLTSDHETRNNMLIQVKMKLQKDLEAAETKLREAELAQNEEKTRRMVAERNIEQLESETSDIESERDSLIVQRDQYKKLARELTIQVEELTTKCGEMECDLSELSRALEAAKGESRVVKEESSEYLTRVHELKEANFGLMADLQNSIDQGQALRSRIAELNDVVEEMRQYYQEREVKAESTRQQQTKLIDYLQLKLEECSKKKKTMCDKILGVKQKENVPPVGMGMPVGYRELENQLAKERAKVKTLTDQLLIQKARTASGSASAPASPTTPERDCKNVKSVTQTSSSLLRQLSPQRIGHNIPHRYNVGCTDRIDMRAGKCTACSEAIQFGKRAALTCSECQIMTHLECKESVPDNCGLSSDFPKYCRRDSDESLSSIGDSVQTLAIDQPDKPDADLQSAPCKEKEVSMEGWVQVPDRSKFNWEKKYLKLEGSCLCVYDHQPCAGMAPINRLNLTENNGFNVSEVVQQPVLKTKESDIPYIFRIESNSATTCWPSFRLDVMARSQADKRNWLKTLKTVIDQNSYSISNCKKYQTVLRLEKHQLDLNCVVDLGVENVLLLGAKEGLFSYCASKSQTLTTIRGLKQIHQLSLHSYLDLALMIAGEYRELVHCNLRVLKINAVAADCSRPAISTKSVLSNSDNCHLYQLQGDTLCAATTSHVILLKWRKDSGEFVGLRELDTQEPCSCAIFTPNLLIVGCHKFLQIDLQTYVVNEFPEEDNSSVKAAISGAAKLNIFPVCVLNISNSYGTVELLLCYNTFGVFVDENGRRTRAVDPMWNHFPIAFAFCKPYLFIIHFSSVEIVKLDAEAYSSSEKSLERTLIELSSPRYLGTACSKGIYVATINSYLELLKIDGFVGMPTLNGSLTSLDTLGQEDESSSEFSFTSSLMEALDGQGKKVHFAGVHKY</sequence>
<feature type="coiled-coil region" evidence="6">
    <location>
        <begin position="358"/>
        <end position="420"/>
    </location>
</feature>
<dbReference type="PROSITE" id="PS50081">
    <property type="entry name" value="ZF_DAG_PE_2"/>
    <property type="match status" value="1"/>
</dbReference>
<organism evidence="12 13">
    <name type="scientific">Temnothorax curvispinosus</name>
    <dbReference type="NCBI Taxonomy" id="300111"/>
    <lineage>
        <taxon>Eukaryota</taxon>
        <taxon>Metazoa</taxon>
        <taxon>Ecdysozoa</taxon>
        <taxon>Arthropoda</taxon>
        <taxon>Hexapoda</taxon>
        <taxon>Insecta</taxon>
        <taxon>Pterygota</taxon>
        <taxon>Neoptera</taxon>
        <taxon>Endopterygota</taxon>
        <taxon>Hymenoptera</taxon>
        <taxon>Apocrita</taxon>
        <taxon>Aculeata</taxon>
        <taxon>Formicoidea</taxon>
        <taxon>Formicidae</taxon>
        <taxon>Myrmicinae</taxon>
        <taxon>Temnothorax</taxon>
    </lineage>
</organism>
<dbReference type="CDD" id="cd08680">
    <property type="entry name" value="C2_Kibra"/>
    <property type="match status" value="1"/>
</dbReference>
<dbReference type="InterPro" id="IPR000008">
    <property type="entry name" value="C2_dom"/>
</dbReference>
<feature type="domain" description="C2" evidence="9">
    <location>
        <begin position="726"/>
        <end position="845"/>
    </location>
</feature>
<evidence type="ECO:0000259" key="8">
    <source>
        <dbReference type="PROSITE" id="PS50003"/>
    </source>
</evidence>
<dbReference type="SUPFAM" id="SSF50729">
    <property type="entry name" value="PH domain-like"/>
    <property type="match status" value="1"/>
</dbReference>
<feature type="domain" description="Phorbol-ester/DAG-type" evidence="10">
    <location>
        <begin position="2384"/>
        <end position="2438"/>
    </location>
</feature>
<feature type="compositionally biased region" description="Basic and acidic residues" evidence="7">
    <location>
        <begin position="983"/>
        <end position="992"/>
    </location>
</feature>
<protein>
    <submittedName>
        <fullName evidence="13">Uncharacterized protein LOC112463378</fullName>
    </submittedName>
</protein>
<dbReference type="Pfam" id="PF00780">
    <property type="entry name" value="CNH"/>
    <property type="match status" value="1"/>
</dbReference>
<feature type="coiled-coil region" evidence="6">
    <location>
        <begin position="234"/>
        <end position="261"/>
    </location>
</feature>
<dbReference type="SMART" id="SM00109">
    <property type="entry name" value="C1"/>
    <property type="match status" value="1"/>
</dbReference>
<evidence type="ECO:0000259" key="10">
    <source>
        <dbReference type="PROSITE" id="PS50081"/>
    </source>
</evidence>
<comment type="catalytic activity">
    <reaction evidence="4">
        <text>L-threonyl-[protein] + ATP = O-phospho-L-threonyl-[protein] + ADP + H(+)</text>
        <dbReference type="Rhea" id="RHEA:46608"/>
        <dbReference type="Rhea" id="RHEA-COMP:11060"/>
        <dbReference type="Rhea" id="RHEA-COMP:11605"/>
        <dbReference type="ChEBI" id="CHEBI:15378"/>
        <dbReference type="ChEBI" id="CHEBI:30013"/>
        <dbReference type="ChEBI" id="CHEBI:30616"/>
        <dbReference type="ChEBI" id="CHEBI:61977"/>
        <dbReference type="ChEBI" id="CHEBI:456216"/>
        <dbReference type="EC" id="2.7.11.1"/>
    </reaction>
</comment>
<dbReference type="SMART" id="SM00036">
    <property type="entry name" value="CNH"/>
    <property type="match status" value="1"/>
</dbReference>
<dbReference type="PROSITE" id="PS50219">
    <property type="entry name" value="CNH"/>
    <property type="match status" value="1"/>
</dbReference>
<feature type="compositionally biased region" description="Low complexity" evidence="7">
    <location>
        <begin position="501"/>
        <end position="521"/>
    </location>
</feature>
<dbReference type="InterPro" id="IPR011993">
    <property type="entry name" value="PH-like_dom_sf"/>
</dbReference>
<keyword evidence="3" id="KW-0862">Zinc</keyword>
<dbReference type="SMART" id="SM00239">
    <property type="entry name" value="C2"/>
    <property type="match status" value="1"/>
</dbReference>
<dbReference type="InterPro" id="IPR050839">
    <property type="entry name" value="Rho-assoc_Ser/Thr_Kinase"/>
</dbReference>
<feature type="compositionally biased region" description="Polar residues" evidence="7">
    <location>
        <begin position="673"/>
        <end position="682"/>
    </location>
</feature>
<dbReference type="InterPro" id="IPR001849">
    <property type="entry name" value="PH_domain"/>
</dbReference>
<feature type="coiled-coil region" evidence="6">
    <location>
        <begin position="1455"/>
        <end position="1548"/>
    </location>
</feature>
<feature type="compositionally biased region" description="Basic and acidic residues" evidence="7">
    <location>
        <begin position="1319"/>
        <end position="1331"/>
    </location>
</feature>
<dbReference type="GO" id="GO:0031032">
    <property type="term" value="P:actomyosin structure organization"/>
    <property type="evidence" value="ECO:0007669"/>
    <property type="project" value="TreeGrafter"/>
</dbReference>
<dbReference type="GO" id="GO:0005737">
    <property type="term" value="C:cytoplasm"/>
    <property type="evidence" value="ECO:0007669"/>
    <property type="project" value="TreeGrafter"/>
</dbReference>
<feature type="compositionally biased region" description="Low complexity" evidence="7">
    <location>
        <begin position="2339"/>
        <end position="2352"/>
    </location>
</feature>
<dbReference type="InterPro" id="IPR057747">
    <property type="entry name" value="WWC1_hairpin"/>
</dbReference>
<keyword evidence="2" id="KW-0479">Metal-binding</keyword>
<dbReference type="InterPro" id="IPR001180">
    <property type="entry name" value="CNH_dom"/>
</dbReference>
<feature type="domain" description="PH" evidence="8">
    <location>
        <begin position="2487"/>
        <end position="2601"/>
    </location>
</feature>
<evidence type="ECO:0000256" key="3">
    <source>
        <dbReference type="ARBA" id="ARBA00022833"/>
    </source>
</evidence>
<feature type="coiled-coil region" evidence="6">
    <location>
        <begin position="169"/>
        <end position="196"/>
    </location>
</feature>
<dbReference type="PROSITE" id="PS50003">
    <property type="entry name" value="PH_DOMAIN"/>
    <property type="match status" value="1"/>
</dbReference>
<dbReference type="OrthoDB" id="5919042at2759"/>
<reference evidence="13" key="1">
    <citation type="submission" date="2025-08" db="UniProtKB">
        <authorList>
            <consortium name="RefSeq"/>
        </authorList>
    </citation>
    <scope>IDENTIFICATION</scope>
    <source>
        <tissue evidence="13">Whole body</tissue>
    </source>
</reference>
<dbReference type="InterPro" id="IPR037771">
    <property type="entry name" value="C2_WWC"/>
</dbReference>
<dbReference type="PANTHER" id="PTHR22988:SF71">
    <property type="entry name" value="CITRON RHO-INTERACTING KINASE"/>
    <property type="match status" value="1"/>
</dbReference>
<dbReference type="PROSITE" id="PS50004">
    <property type="entry name" value="C2"/>
    <property type="match status" value="1"/>
</dbReference>
<feature type="region of interest" description="Disordered" evidence="7">
    <location>
        <begin position="933"/>
        <end position="959"/>
    </location>
</feature>
<dbReference type="InterPro" id="IPR046349">
    <property type="entry name" value="C1-like_sf"/>
</dbReference>
<dbReference type="Proteomes" id="UP000504618">
    <property type="component" value="Unplaced"/>
</dbReference>
<dbReference type="SUPFAM" id="SSF49562">
    <property type="entry name" value="C2 domain (Calcium/lipid-binding domain, CaLB)"/>
    <property type="match status" value="1"/>
</dbReference>
<dbReference type="GO" id="GO:0005856">
    <property type="term" value="C:cytoskeleton"/>
    <property type="evidence" value="ECO:0007669"/>
    <property type="project" value="TreeGrafter"/>
</dbReference>
<dbReference type="InterPro" id="IPR035892">
    <property type="entry name" value="C2_domain_sf"/>
</dbReference>
<dbReference type="InterPro" id="IPR057529">
    <property type="entry name" value="MRCK/ROCK_PH"/>
</dbReference>
<dbReference type="Gene3D" id="3.30.60.20">
    <property type="match status" value="1"/>
</dbReference>
<feature type="region of interest" description="Disordered" evidence="7">
    <location>
        <begin position="490"/>
        <end position="554"/>
    </location>
</feature>
<evidence type="ECO:0000256" key="6">
    <source>
        <dbReference type="SAM" id="Coils"/>
    </source>
</evidence>
<feature type="domain" description="CNH" evidence="11">
    <location>
        <begin position="2623"/>
        <end position="2915"/>
    </location>
</feature>